<protein>
    <recommendedName>
        <fullName evidence="3">SGNH/GDSL hydrolase family protein</fullName>
    </recommendedName>
</protein>
<name>A0A3P1BTL2_9BACT</name>
<dbReference type="EMBL" id="RQJO01000008">
    <property type="protein sequence ID" value="RRB04259.1"/>
    <property type="molecule type" value="Genomic_DNA"/>
</dbReference>
<organism evidence="1 2">
    <name type="scientific">Larkinella rosea</name>
    <dbReference type="NCBI Taxonomy" id="2025312"/>
    <lineage>
        <taxon>Bacteria</taxon>
        <taxon>Pseudomonadati</taxon>
        <taxon>Bacteroidota</taxon>
        <taxon>Cytophagia</taxon>
        <taxon>Cytophagales</taxon>
        <taxon>Spirosomataceae</taxon>
        <taxon>Larkinella</taxon>
    </lineage>
</organism>
<reference evidence="1 2" key="1">
    <citation type="submission" date="2018-11" db="EMBL/GenBank/DDBJ databases">
        <authorList>
            <person name="Zhou Z."/>
            <person name="Wang G."/>
        </authorList>
    </citation>
    <scope>NUCLEOTIDE SEQUENCE [LARGE SCALE GENOMIC DNA]</scope>
    <source>
        <strain evidence="1 2">KCTC52004</strain>
    </source>
</reference>
<dbReference type="AlphaFoldDB" id="A0A3P1BTL2"/>
<evidence type="ECO:0000313" key="2">
    <source>
        <dbReference type="Proteomes" id="UP000271925"/>
    </source>
</evidence>
<keyword evidence="2" id="KW-1185">Reference proteome</keyword>
<dbReference type="RefSeq" id="WP_124874807.1">
    <property type="nucleotide sequence ID" value="NZ_RQJO01000008.1"/>
</dbReference>
<comment type="caution">
    <text evidence="1">The sequence shown here is derived from an EMBL/GenBank/DDBJ whole genome shotgun (WGS) entry which is preliminary data.</text>
</comment>
<sequence length="301" mass="33940">MRKVKIGLFLVLGFVVLVEVAGRFYGLTSYPLYDASTEFEYLLKPNQNTTIYRNRFVTNEFSMRSNPVLAQDSIIVLLVGDSIINGGNSIDQDSLASTLVEKELLRKYGKTIRVLNISDKTWSPDNVVAYLKKYGTFQADMLLLVANSGDAFDPMTFQPIVGVASSHPAENDWLAWPKLVVKAWDTLEDRYFRKPETEKKRVKAPEEPQNLVKGFSDLDSLSKKLQIPFSVYLHLSQPELTNNTVDPGGLVIEEFCRKNQIPLQVDHMGLDMFNDDIHLNSKGQKALAADLLPIIERGLKL</sequence>
<dbReference type="GO" id="GO:0016788">
    <property type="term" value="F:hydrolase activity, acting on ester bonds"/>
    <property type="evidence" value="ECO:0007669"/>
    <property type="project" value="UniProtKB-ARBA"/>
</dbReference>
<accession>A0A3P1BTL2</accession>
<proteinExistence type="predicted"/>
<gene>
    <name evidence="1" type="ORF">EHT25_12130</name>
</gene>
<dbReference type="OrthoDB" id="7599050at2"/>
<dbReference type="Proteomes" id="UP000271925">
    <property type="component" value="Unassembled WGS sequence"/>
</dbReference>
<evidence type="ECO:0000313" key="1">
    <source>
        <dbReference type="EMBL" id="RRB04259.1"/>
    </source>
</evidence>
<dbReference type="InterPro" id="IPR036514">
    <property type="entry name" value="SGNH_hydro_sf"/>
</dbReference>
<dbReference type="Gene3D" id="3.40.50.1110">
    <property type="entry name" value="SGNH hydrolase"/>
    <property type="match status" value="1"/>
</dbReference>
<evidence type="ECO:0008006" key="3">
    <source>
        <dbReference type="Google" id="ProtNLM"/>
    </source>
</evidence>
<dbReference type="SUPFAM" id="SSF52266">
    <property type="entry name" value="SGNH hydrolase"/>
    <property type="match status" value="1"/>
</dbReference>